<organism evidence="6 7">
    <name type="scientific">Aquimarina spongiae</name>
    <dbReference type="NCBI Taxonomy" id="570521"/>
    <lineage>
        <taxon>Bacteria</taxon>
        <taxon>Pseudomonadati</taxon>
        <taxon>Bacteroidota</taxon>
        <taxon>Flavobacteriia</taxon>
        <taxon>Flavobacteriales</taxon>
        <taxon>Flavobacteriaceae</taxon>
        <taxon>Aquimarina</taxon>
    </lineage>
</organism>
<evidence type="ECO:0000313" key="6">
    <source>
        <dbReference type="EMBL" id="SHJ23816.1"/>
    </source>
</evidence>
<dbReference type="EMBL" id="FQYP01000006">
    <property type="protein sequence ID" value="SHJ23816.1"/>
    <property type="molecule type" value="Genomic_DNA"/>
</dbReference>
<dbReference type="PANTHER" id="PTHR31609:SF1">
    <property type="entry name" value="CARBOHYDRATE DEACETYLASE"/>
    <property type="match status" value="1"/>
</dbReference>
<comment type="cofactor">
    <cofactor evidence="1">
        <name>Mg(2+)</name>
        <dbReference type="ChEBI" id="CHEBI:18420"/>
    </cofactor>
</comment>
<keyword evidence="7" id="KW-1185">Reference proteome</keyword>
<dbReference type="GO" id="GO:0005975">
    <property type="term" value="P:carbohydrate metabolic process"/>
    <property type="evidence" value="ECO:0007669"/>
    <property type="project" value="InterPro"/>
</dbReference>
<dbReference type="STRING" id="570521.SAMN04488508_106380"/>
<evidence type="ECO:0000256" key="2">
    <source>
        <dbReference type="ARBA" id="ARBA00022723"/>
    </source>
</evidence>
<dbReference type="AlphaFoldDB" id="A0A1M6HNW2"/>
<evidence type="ECO:0008006" key="8">
    <source>
        <dbReference type="Google" id="ProtNLM"/>
    </source>
</evidence>
<dbReference type="GO" id="GO:0016787">
    <property type="term" value="F:hydrolase activity"/>
    <property type="evidence" value="ECO:0007669"/>
    <property type="project" value="UniProtKB-KW"/>
</dbReference>
<dbReference type="PANTHER" id="PTHR31609">
    <property type="entry name" value="YDJC DEACETYLASE FAMILY MEMBER"/>
    <property type="match status" value="1"/>
</dbReference>
<reference evidence="7" key="1">
    <citation type="submission" date="2016-11" db="EMBL/GenBank/DDBJ databases">
        <authorList>
            <person name="Varghese N."/>
            <person name="Submissions S."/>
        </authorList>
    </citation>
    <scope>NUCLEOTIDE SEQUENCE [LARGE SCALE GENOMIC DNA]</scope>
    <source>
        <strain evidence="7">DSM 22623</strain>
    </source>
</reference>
<accession>A0A1M6HNW2</accession>
<evidence type="ECO:0000256" key="1">
    <source>
        <dbReference type="ARBA" id="ARBA00001946"/>
    </source>
</evidence>
<evidence type="ECO:0000256" key="3">
    <source>
        <dbReference type="ARBA" id="ARBA00022801"/>
    </source>
</evidence>
<dbReference type="Proteomes" id="UP000184432">
    <property type="component" value="Unassembled WGS sequence"/>
</dbReference>
<name>A0A1M6HNW2_9FLAO</name>
<dbReference type="SUPFAM" id="SSF88713">
    <property type="entry name" value="Glycoside hydrolase/deacetylase"/>
    <property type="match status" value="1"/>
</dbReference>
<keyword evidence="5" id="KW-0119">Carbohydrate metabolism</keyword>
<dbReference type="Pfam" id="PF04794">
    <property type="entry name" value="YdjC"/>
    <property type="match status" value="1"/>
</dbReference>
<proteinExistence type="predicted"/>
<protein>
    <recommendedName>
        <fullName evidence="8">YdjC-like protein</fullName>
    </recommendedName>
</protein>
<evidence type="ECO:0000256" key="5">
    <source>
        <dbReference type="ARBA" id="ARBA00023277"/>
    </source>
</evidence>
<evidence type="ECO:0000256" key="4">
    <source>
        <dbReference type="ARBA" id="ARBA00022842"/>
    </source>
</evidence>
<keyword evidence="2" id="KW-0479">Metal-binding</keyword>
<dbReference type="GO" id="GO:0019213">
    <property type="term" value="F:deacetylase activity"/>
    <property type="evidence" value="ECO:0007669"/>
    <property type="project" value="TreeGrafter"/>
</dbReference>
<dbReference type="RefSeq" id="WP_073317536.1">
    <property type="nucleotide sequence ID" value="NZ_FQYP01000006.1"/>
</dbReference>
<dbReference type="OrthoDB" id="9774177at2"/>
<gene>
    <name evidence="6" type="ORF">SAMN04488508_106380</name>
</gene>
<sequence length="274" mass="31346">MSIGNNIRLLVRGDDIGSSHSANLGCIRSYTHGIVKSLELMTVCAWFEEACIMLNQHPNVDVGIHLTLTSEWEGVKWKPITSASSLIEDNGCFFPMLTGEKYYPKRRSLSNNDWKIFDIEKEFRAQIELGLKRVKQVSHLSFHMNCHMLDSEVTNLCVKLGEEYGLSNLEIGAQDIKQIRGYKGIIDHEERIDKFISSLYELNEGDYLFIDHPSLDSEEMRATKHNGYENVAEDRFSCLKVFTDPRVKHAIEDLGIKLISYADMKKKTLHDDKA</sequence>
<keyword evidence="3" id="KW-0378">Hydrolase</keyword>
<dbReference type="InterPro" id="IPR011330">
    <property type="entry name" value="Glyco_hydro/deAcase_b/a-brl"/>
</dbReference>
<dbReference type="Gene3D" id="3.20.20.370">
    <property type="entry name" value="Glycoside hydrolase/deacetylase"/>
    <property type="match status" value="1"/>
</dbReference>
<keyword evidence="4" id="KW-0460">Magnesium</keyword>
<dbReference type="InterPro" id="IPR006879">
    <property type="entry name" value="YdjC-like"/>
</dbReference>
<evidence type="ECO:0000313" key="7">
    <source>
        <dbReference type="Proteomes" id="UP000184432"/>
    </source>
</evidence>
<dbReference type="GO" id="GO:0046872">
    <property type="term" value="F:metal ion binding"/>
    <property type="evidence" value="ECO:0007669"/>
    <property type="project" value="UniProtKB-KW"/>
</dbReference>